<comment type="caution">
    <text evidence="1">The sequence shown here is derived from an EMBL/GenBank/DDBJ whole genome shotgun (WGS) entry which is preliminary data.</text>
</comment>
<reference evidence="1 2" key="1">
    <citation type="journal article" date="2019" name="Sci. Rep.">
        <title>Orb-weaving spider Araneus ventricosus genome elucidates the spidroin gene catalogue.</title>
        <authorList>
            <person name="Kono N."/>
            <person name="Nakamura H."/>
            <person name="Ohtoshi R."/>
            <person name="Moran D.A.P."/>
            <person name="Shinohara A."/>
            <person name="Yoshida Y."/>
            <person name="Fujiwara M."/>
            <person name="Mori M."/>
            <person name="Tomita M."/>
            <person name="Arakawa K."/>
        </authorList>
    </citation>
    <scope>NUCLEOTIDE SEQUENCE [LARGE SCALE GENOMIC DNA]</scope>
</reference>
<evidence type="ECO:0000313" key="2">
    <source>
        <dbReference type="Proteomes" id="UP000499080"/>
    </source>
</evidence>
<name>A0A4Y2X3C8_ARAVE</name>
<sequence length="114" mass="12851">MFMASLKTHYPKQHPPFSLLTGVIQNSIPPSSVANCYPQPASSLVHSTGVIQNISLYLVNQGYPNSISLVWLIKLSKTVSKHCYSKQHLLSLEHRGYSKQHLLVQHRYLNSIPL</sequence>
<gene>
    <name evidence="1" type="ORF">AVEN_128913_1</name>
</gene>
<accession>A0A4Y2X3C8</accession>
<dbReference type="Proteomes" id="UP000499080">
    <property type="component" value="Unassembled WGS sequence"/>
</dbReference>
<evidence type="ECO:0000313" key="1">
    <source>
        <dbReference type="EMBL" id="GBO44071.1"/>
    </source>
</evidence>
<dbReference type="EMBL" id="BGPR01070675">
    <property type="protein sequence ID" value="GBO44071.1"/>
    <property type="molecule type" value="Genomic_DNA"/>
</dbReference>
<proteinExistence type="predicted"/>
<organism evidence="1 2">
    <name type="scientific">Araneus ventricosus</name>
    <name type="common">Orbweaver spider</name>
    <name type="synonym">Epeira ventricosa</name>
    <dbReference type="NCBI Taxonomy" id="182803"/>
    <lineage>
        <taxon>Eukaryota</taxon>
        <taxon>Metazoa</taxon>
        <taxon>Ecdysozoa</taxon>
        <taxon>Arthropoda</taxon>
        <taxon>Chelicerata</taxon>
        <taxon>Arachnida</taxon>
        <taxon>Araneae</taxon>
        <taxon>Araneomorphae</taxon>
        <taxon>Entelegynae</taxon>
        <taxon>Araneoidea</taxon>
        <taxon>Araneidae</taxon>
        <taxon>Araneus</taxon>
    </lineage>
</organism>
<dbReference type="AlphaFoldDB" id="A0A4Y2X3C8"/>
<keyword evidence="2" id="KW-1185">Reference proteome</keyword>
<protein>
    <submittedName>
        <fullName evidence="1">Uncharacterized protein</fullName>
    </submittedName>
</protein>